<dbReference type="GO" id="GO:0046872">
    <property type="term" value="F:metal ion binding"/>
    <property type="evidence" value="ECO:0007669"/>
    <property type="project" value="UniProtKB-KW"/>
</dbReference>
<dbReference type="GO" id="GO:0016020">
    <property type="term" value="C:membrane"/>
    <property type="evidence" value="ECO:0007669"/>
    <property type="project" value="TreeGrafter"/>
</dbReference>
<protein>
    <submittedName>
        <fullName evidence="9">M48 family metallopeptidase</fullName>
    </submittedName>
</protein>
<comment type="cofactor">
    <cofactor evidence="6">
        <name>Zn(2+)</name>
        <dbReference type="ChEBI" id="CHEBI:29105"/>
    </cofactor>
    <text evidence="6">Binds 1 zinc ion per subunit.</text>
</comment>
<sequence>MMQSIPGTYYLAASSQSCAAVLHYSTESLSILDPAGAVLWQGNDFTTGADLPGLPLEVRLVDGSYFLPDDPKARLNQFQKAGLATRLEQHKTIIVLSVLLVPVLLWWISMVGIPKMAVAIVPWVPPTAIAAVDQQTLLMLDKTMLNPSELTADTQQYWREQWLQALTSLPQQQQRVIDIQFRQAKHLGPNAFALPAGTVVFTDELVSLLKDKPDALLAVFLHEVGHVQHQHGMTLLVQSTATSLVFAMLFTDLEGITEVLLGTGSSLLQASFSRQMESQADDFATDHLKALGKSSSGFIDAMQAISSASGGKNAEELEQWMQYLSSHPSSVERIEKAKTKQ</sequence>
<dbReference type="OrthoDB" id="9810445at2"/>
<comment type="caution">
    <text evidence="9">The sequence shown here is derived from an EMBL/GenBank/DDBJ whole genome shotgun (WGS) entry which is preliminary data.</text>
</comment>
<dbReference type="AlphaFoldDB" id="A0A437QFG8"/>
<dbReference type="InterPro" id="IPR001915">
    <property type="entry name" value="Peptidase_M48"/>
</dbReference>
<keyword evidence="5 6" id="KW-0482">Metalloprotease</keyword>
<comment type="similarity">
    <text evidence="6">Belongs to the peptidase M48 family.</text>
</comment>
<evidence type="ECO:0000256" key="1">
    <source>
        <dbReference type="ARBA" id="ARBA00022670"/>
    </source>
</evidence>
<dbReference type="InterPro" id="IPR051156">
    <property type="entry name" value="Mito/Outer_Membr_Metalloprot"/>
</dbReference>
<dbReference type="Pfam" id="PF01435">
    <property type="entry name" value="Peptidase_M48"/>
    <property type="match status" value="1"/>
</dbReference>
<evidence type="ECO:0000256" key="3">
    <source>
        <dbReference type="ARBA" id="ARBA00022801"/>
    </source>
</evidence>
<dbReference type="Gene3D" id="3.30.2010.10">
    <property type="entry name" value="Metalloproteases ('zincins'), catalytic domain"/>
    <property type="match status" value="1"/>
</dbReference>
<proteinExistence type="inferred from homology"/>
<evidence type="ECO:0000313" key="9">
    <source>
        <dbReference type="EMBL" id="RVU33281.1"/>
    </source>
</evidence>
<dbReference type="PANTHER" id="PTHR22726:SF1">
    <property type="entry name" value="METALLOENDOPEPTIDASE OMA1, MITOCHONDRIAL"/>
    <property type="match status" value="1"/>
</dbReference>
<reference evidence="9 10" key="1">
    <citation type="submission" date="2019-01" db="EMBL/GenBank/DDBJ databases">
        <authorList>
            <person name="Chen W.-M."/>
        </authorList>
    </citation>
    <scope>NUCLEOTIDE SEQUENCE [LARGE SCALE GENOMIC DNA]</scope>
    <source>
        <strain evidence="9 10">KYPC3</strain>
    </source>
</reference>
<keyword evidence="7" id="KW-0472">Membrane</keyword>
<organism evidence="9 10">
    <name type="scientific">Rheinheimera riviphila</name>
    <dbReference type="NCBI Taxonomy" id="1834037"/>
    <lineage>
        <taxon>Bacteria</taxon>
        <taxon>Pseudomonadati</taxon>
        <taxon>Pseudomonadota</taxon>
        <taxon>Gammaproteobacteria</taxon>
        <taxon>Chromatiales</taxon>
        <taxon>Chromatiaceae</taxon>
        <taxon>Rheinheimera</taxon>
    </lineage>
</organism>
<dbReference type="GO" id="GO:0051603">
    <property type="term" value="P:proteolysis involved in protein catabolic process"/>
    <property type="evidence" value="ECO:0007669"/>
    <property type="project" value="TreeGrafter"/>
</dbReference>
<evidence type="ECO:0000256" key="5">
    <source>
        <dbReference type="ARBA" id="ARBA00023049"/>
    </source>
</evidence>
<name>A0A437QFG8_9GAMM</name>
<evidence type="ECO:0000256" key="4">
    <source>
        <dbReference type="ARBA" id="ARBA00022833"/>
    </source>
</evidence>
<evidence type="ECO:0000256" key="7">
    <source>
        <dbReference type="SAM" id="Phobius"/>
    </source>
</evidence>
<gene>
    <name evidence="9" type="ORF">EOE67_17665</name>
</gene>
<keyword evidence="3 6" id="KW-0378">Hydrolase</keyword>
<dbReference type="CDD" id="cd07332">
    <property type="entry name" value="M48C_Oma1_like"/>
    <property type="match status" value="1"/>
</dbReference>
<keyword evidence="4 6" id="KW-0862">Zinc</keyword>
<keyword evidence="1 6" id="KW-0645">Protease</keyword>
<evidence type="ECO:0000313" key="10">
    <source>
        <dbReference type="Proteomes" id="UP000283077"/>
    </source>
</evidence>
<feature type="transmembrane region" description="Helical" evidence="7">
    <location>
        <begin position="93"/>
        <end position="113"/>
    </location>
</feature>
<dbReference type="GO" id="GO:0004222">
    <property type="term" value="F:metalloendopeptidase activity"/>
    <property type="evidence" value="ECO:0007669"/>
    <property type="project" value="InterPro"/>
</dbReference>
<keyword evidence="10" id="KW-1185">Reference proteome</keyword>
<keyword evidence="2" id="KW-0479">Metal-binding</keyword>
<keyword evidence="7" id="KW-1133">Transmembrane helix</keyword>
<accession>A0A437QFG8</accession>
<evidence type="ECO:0000256" key="2">
    <source>
        <dbReference type="ARBA" id="ARBA00022723"/>
    </source>
</evidence>
<evidence type="ECO:0000256" key="6">
    <source>
        <dbReference type="RuleBase" id="RU003983"/>
    </source>
</evidence>
<feature type="domain" description="Peptidase M48" evidence="8">
    <location>
        <begin position="187"/>
        <end position="339"/>
    </location>
</feature>
<dbReference type="Proteomes" id="UP000283077">
    <property type="component" value="Unassembled WGS sequence"/>
</dbReference>
<keyword evidence="7" id="KW-0812">Transmembrane</keyword>
<evidence type="ECO:0000259" key="8">
    <source>
        <dbReference type="Pfam" id="PF01435"/>
    </source>
</evidence>
<dbReference type="EMBL" id="SACS01000024">
    <property type="protein sequence ID" value="RVU33281.1"/>
    <property type="molecule type" value="Genomic_DNA"/>
</dbReference>
<dbReference type="PANTHER" id="PTHR22726">
    <property type="entry name" value="METALLOENDOPEPTIDASE OMA1"/>
    <property type="match status" value="1"/>
</dbReference>